<dbReference type="Pfam" id="PF13460">
    <property type="entry name" value="NAD_binding_10"/>
    <property type="match status" value="1"/>
</dbReference>
<dbReference type="PANTHER" id="PTHR47129:SF1">
    <property type="entry name" value="NMRA-LIKE DOMAIN-CONTAINING PROTEIN"/>
    <property type="match status" value="1"/>
</dbReference>
<proteinExistence type="predicted"/>
<keyword evidence="3" id="KW-1185">Reference proteome</keyword>
<dbReference type="EMBL" id="BONC01000015">
    <property type="protein sequence ID" value="GIF56466.1"/>
    <property type="molecule type" value="Genomic_DNA"/>
</dbReference>
<sequence>MIVVTGASGELGRMVIDELLLRVPAGQVVAAARSPEKLNDLVDRGIDVRPADYDRPMTLRDAFDGADRVLLISGPVPGARLRQHRAVVDAARATGASFIAYTSVAHADDTPIPVPDHERTERYIAESGLPYGFLRNNWYSEVYIPVARRAAMTGEVLGASGAGRIASAPRADYAAAAASVLAGDGHDNSVYELAGDSAFTKAELADLVSDLSGEPVTYRNLTTADYRDALVAQDVPEPDAEFTARVDEGIAAGGLADTPGTLARLIGHPTTPLAVTLAPAVRGI</sequence>
<dbReference type="InterPro" id="IPR052718">
    <property type="entry name" value="NmrA-type_oxidoreductase"/>
</dbReference>
<dbReference type="Gene3D" id="3.40.50.720">
    <property type="entry name" value="NAD(P)-binding Rossmann-like Domain"/>
    <property type="match status" value="1"/>
</dbReference>
<dbReference type="SUPFAM" id="SSF51735">
    <property type="entry name" value="NAD(P)-binding Rossmann-fold domains"/>
    <property type="match status" value="1"/>
</dbReference>
<dbReference type="Gene3D" id="3.90.25.10">
    <property type="entry name" value="UDP-galactose 4-epimerase, domain 1"/>
    <property type="match status" value="1"/>
</dbReference>
<protein>
    <submittedName>
        <fullName evidence="2">NAD(P)-dependent oxidoreductase</fullName>
    </submittedName>
</protein>
<evidence type="ECO:0000313" key="2">
    <source>
        <dbReference type="EMBL" id="GIF56466.1"/>
    </source>
</evidence>
<dbReference type="InterPro" id="IPR016040">
    <property type="entry name" value="NAD(P)-bd_dom"/>
</dbReference>
<dbReference type="PANTHER" id="PTHR47129">
    <property type="entry name" value="QUINONE OXIDOREDUCTASE 2"/>
    <property type="match status" value="1"/>
</dbReference>
<dbReference type="Proteomes" id="UP000624325">
    <property type="component" value="Unassembled WGS sequence"/>
</dbReference>
<comment type="caution">
    <text evidence="2">The sequence shown here is derived from an EMBL/GenBank/DDBJ whole genome shotgun (WGS) entry which is preliminary data.</text>
</comment>
<dbReference type="RefSeq" id="WP_203702275.1">
    <property type="nucleotide sequence ID" value="NZ_BAAALU010000028.1"/>
</dbReference>
<gene>
    <name evidence="2" type="ORF">Air01nite_25610</name>
</gene>
<evidence type="ECO:0000313" key="3">
    <source>
        <dbReference type="Proteomes" id="UP000624325"/>
    </source>
</evidence>
<accession>A0ABQ4C108</accession>
<evidence type="ECO:0000259" key="1">
    <source>
        <dbReference type="Pfam" id="PF13460"/>
    </source>
</evidence>
<name>A0ABQ4C108_9ACTN</name>
<dbReference type="InterPro" id="IPR036291">
    <property type="entry name" value="NAD(P)-bd_dom_sf"/>
</dbReference>
<feature type="domain" description="NAD(P)-binding" evidence="1">
    <location>
        <begin position="6"/>
        <end position="182"/>
    </location>
</feature>
<dbReference type="CDD" id="cd05269">
    <property type="entry name" value="TMR_SDR_a"/>
    <property type="match status" value="1"/>
</dbReference>
<reference evidence="2 3" key="1">
    <citation type="submission" date="2021-01" db="EMBL/GenBank/DDBJ databases">
        <title>Whole genome shotgun sequence of Asanoa iriomotensis NBRC 100142.</title>
        <authorList>
            <person name="Komaki H."/>
            <person name="Tamura T."/>
        </authorList>
    </citation>
    <scope>NUCLEOTIDE SEQUENCE [LARGE SCALE GENOMIC DNA]</scope>
    <source>
        <strain evidence="2 3">NBRC 100142</strain>
    </source>
</reference>
<organism evidence="2 3">
    <name type="scientific">Asanoa iriomotensis</name>
    <dbReference type="NCBI Taxonomy" id="234613"/>
    <lineage>
        <taxon>Bacteria</taxon>
        <taxon>Bacillati</taxon>
        <taxon>Actinomycetota</taxon>
        <taxon>Actinomycetes</taxon>
        <taxon>Micromonosporales</taxon>
        <taxon>Micromonosporaceae</taxon>
        <taxon>Asanoa</taxon>
    </lineage>
</organism>